<dbReference type="EC" id="5.1.1.13" evidence="3"/>
<reference evidence="3 4" key="1">
    <citation type="submission" date="2009-01" db="EMBL/GenBank/DDBJ databases">
        <authorList>
            <person name="Fulton L."/>
            <person name="Clifton S."/>
            <person name="Fulton B."/>
            <person name="Xu J."/>
            <person name="Minx P."/>
            <person name="Pepin K.H."/>
            <person name="Johnson M."/>
            <person name="Bhonagiri V."/>
            <person name="Nash W.E."/>
            <person name="Mardis E.R."/>
            <person name="Wilson R.K."/>
        </authorList>
    </citation>
    <scope>NUCLEOTIDE SEQUENCE [LARGE SCALE GENOMIC DNA]</scope>
    <source>
        <strain evidence="3 4">DSM 5476</strain>
    </source>
</reference>
<organism evidence="3 4">
    <name type="scientific">[Clostridium] methylpentosum DSM 5476</name>
    <dbReference type="NCBI Taxonomy" id="537013"/>
    <lineage>
        <taxon>Bacteria</taxon>
        <taxon>Bacillati</taxon>
        <taxon>Bacillota</taxon>
        <taxon>Clostridia</taxon>
        <taxon>Eubacteriales</taxon>
        <taxon>Oscillospiraceae</taxon>
        <taxon>Oscillospiraceae incertae sedis</taxon>
    </lineage>
</organism>
<sequence length="239" mass="26342">MRSLGVIGGLGPMATAYFLELIVQMTDAKTDQEHLDVIVFNRPDVPDRTAYILGKSKDSPFEPMLRTAHTLETLGASCLAAPCITSHCFYEDFQAAVRVPFLNMVAETVAHLKQNGVKRAGILATTGTIHTQLFQKELEKQGLEWVIPCEIGQEQVMHLIYNNVKAGQPVELDRFELVSSKLREAGAECLILGCTELSLIKRDYPVGPGCLDALEVLAQRSILTCGKPLKPNYQTLITQ</sequence>
<dbReference type="SUPFAM" id="SSF53681">
    <property type="entry name" value="Aspartate/glutamate racemase"/>
    <property type="match status" value="2"/>
</dbReference>
<protein>
    <submittedName>
        <fullName evidence="3">Aspartate racemase</fullName>
        <ecNumber evidence="3">5.1.1.13</ecNumber>
    </submittedName>
</protein>
<dbReference type="InterPro" id="IPR033134">
    <property type="entry name" value="Asp/Glu_racemase_AS_2"/>
</dbReference>
<evidence type="ECO:0000313" key="4">
    <source>
        <dbReference type="Proteomes" id="UP000003340"/>
    </source>
</evidence>
<evidence type="ECO:0000313" key="3">
    <source>
        <dbReference type="EMBL" id="EEG30923.1"/>
    </source>
</evidence>
<dbReference type="PANTHER" id="PTHR21198:SF7">
    <property type="entry name" value="ASPARTATE-GLUTAMATE RACEMASE FAMILY"/>
    <property type="match status" value="1"/>
</dbReference>
<dbReference type="eggNOG" id="COG1794">
    <property type="taxonomic scope" value="Bacteria"/>
</dbReference>
<comment type="caution">
    <text evidence="3">The sequence shown here is derived from an EMBL/GenBank/DDBJ whole genome shotgun (WGS) entry which is preliminary data.</text>
</comment>
<comment type="similarity">
    <text evidence="1">Belongs to the aspartate/glutamate racemases family.</text>
</comment>
<dbReference type="PROSITE" id="PS00924">
    <property type="entry name" value="ASP_GLU_RACEMASE_2"/>
    <property type="match status" value="1"/>
</dbReference>
<accession>C0EC33</accession>
<evidence type="ECO:0000256" key="2">
    <source>
        <dbReference type="ARBA" id="ARBA00023235"/>
    </source>
</evidence>
<dbReference type="PANTHER" id="PTHR21198">
    <property type="entry name" value="GLUTAMATE RACEMASE"/>
    <property type="match status" value="1"/>
</dbReference>
<dbReference type="HOGENOM" id="CLU_055360_2_1_9"/>
<dbReference type="EMBL" id="ACEC01000046">
    <property type="protein sequence ID" value="EEG30923.1"/>
    <property type="molecule type" value="Genomic_DNA"/>
</dbReference>
<dbReference type="GO" id="GO:0047689">
    <property type="term" value="F:aspartate racemase activity"/>
    <property type="evidence" value="ECO:0007669"/>
    <property type="project" value="UniProtKB-EC"/>
</dbReference>
<keyword evidence="4" id="KW-1185">Reference proteome</keyword>
<dbReference type="AlphaFoldDB" id="C0EC33"/>
<dbReference type="Pfam" id="PF01177">
    <property type="entry name" value="Asp_Glu_race"/>
    <property type="match status" value="1"/>
</dbReference>
<name>C0EC33_9FIRM</name>
<reference evidence="3 4" key="2">
    <citation type="submission" date="2009-02" db="EMBL/GenBank/DDBJ databases">
        <title>Draft genome sequence of Clostridium methylpentosum (DSM 5476).</title>
        <authorList>
            <person name="Sudarsanam P."/>
            <person name="Ley R."/>
            <person name="Guruge J."/>
            <person name="Turnbaugh P.J."/>
            <person name="Mahowald M."/>
            <person name="Liep D."/>
            <person name="Gordon J."/>
        </authorList>
    </citation>
    <scope>NUCLEOTIDE SEQUENCE [LARGE SCALE GENOMIC DNA]</scope>
    <source>
        <strain evidence="3 4">DSM 5476</strain>
    </source>
</reference>
<dbReference type="STRING" id="537013.CLOSTMETH_01402"/>
<proteinExistence type="inferred from homology"/>
<dbReference type="InterPro" id="IPR004380">
    <property type="entry name" value="Asp_race"/>
</dbReference>
<dbReference type="InterPro" id="IPR015942">
    <property type="entry name" value="Asp/Glu/hydantoin_racemase"/>
</dbReference>
<gene>
    <name evidence="3" type="ORF">CLOSTMETH_01402</name>
</gene>
<dbReference type="Proteomes" id="UP000003340">
    <property type="component" value="Unassembled WGS sequence"/>
</dbReference>
<dbReference type="InterPro" id="IPR001920">
    <property type="entry name" value="Asp/Glu_race"/>
</dbReference>
<dbReference type="NCBIfam" id="TIGR00035">
    <property type="entry name" value="asp_race"/>
    <property type="match status" value="1"/>
</dbReference>
<dbReference type="Gene3D" id="3.40.50.1860">
    <property type="match status" value="2"/>
</dbReference>
<keyword evidence="2 3" id="KW-0413">Isomerase</keyword>
<evidence type="ECO:0000256" key="1">
    <source>
        <dbReference type="ARBA" id="ARBA00007847"/>
    </source>
</evidence>